<reference evidence="4" key="1">
    <citation type="submission" date="2018-05" db="EMBL/GenBank/DDBJ databases">
        <authorList>
            <person name="Du Z."/>
            <person name="Wang X."/>
        </authorList>
    </citation>
    <scope>NUCLEOTIDE SEQUENCE [LARGE SCALE GENOMIC DNA]</scope>
    <source>
        <strain evidence="4">CQN31</strain>
    </source>
</reference>
<dbReference type="CDD" id="cd13578">
    <property type="entry name" value="PBP2_Bug27"/>
    <property type="match status" value="1"/>
</dbReference>
<dbReference type="InterPro" id="IPR042100">
    <property type="entry name" value="Bug_dom1"/>
</dbReference>
<comment type="similarity">
    <text evidence="1">Belongs to the UPF0065 (bug) family.</text>
</comment>
<evidence type="ECO:0000256" key="1">
    <source>
        <dbReference type="ARBA" id="ARBA00006987"/>
    </source>
</evidence>
<organism evidence="3 4">
    <name type="scientific">Falsiroseomonas bella</name>
    <dbReference type="NCBI Taxonomy" id="2184016"/>
    <lineage>
        <taxon>Bacteria</taxon>
        <taxon>Pseudomonadati</taxon>
        <taxon>Pseudomonadota</taxon>
        <taxon>Alphaproteobacteria</taxon>
        <taxon>Acetobacterales</taxon>
        <taxon>Roseomonadaceae</taxon>
        <taxon>Falsiroseomonas</taxon>
    </lineage>
</organism>
<dbReference type="InterPro" id="IPR006311">
    <property type="entry name" value="TAT_signal"/>
</dbReference>
<accession>A0A317FB14</accession>
<dbReference type="PIRSF" id="PIRSF017082">
    <property type="entry name" value="YflP"/>
    <property type="match status" value="1"/>
</dbReference>
<dbReference type="Proteomes" id="UP000245765">
    <property type="component" value="Unassembled WGS sequence"/>
</dbReference>
<dbReference type="PANTHER" id="PTHR42928:SF5">
    <property type="entry name" value="BLR1237 PROTEIN"/>
    <property type="match status" value="1"/>
</dbReference>
<dbReference type="AlphaFoldDB" id="A0A317FB14"/>
<dbReference type="Gene3D" id="3.40.190.10">
    <property type="entry name" value="Periplasmic binding protein-like II"/>
    <property type="match status" value="1"/>
</dbReference>
<evidence type="ECO:0000313" key="4">
    <source>
        <dbReference type="Proteomes" id="UP000245765"/>
    </source>
</evidence>
<feature type="chain" id="PRO_5016284968" evidence="2">
    <location>
        <begin position="34"/>
        <end position="335"/>
    </location>
</feature>
<dbReference type="EMBL" id="QGNA01000003">
    <property type="protein sequence ID" value="PWS36310.1"/>
    <property type="molecule type" value="Genomic_DNA"/>
</dbReference>
<dbReference type="SUPFAM" id="SSF53850">
    <property type="entry name" value="Periplasmic binding protein-like II"/>
    <property type="match status" value="1"/>
</dbReference>
<keyword evidence="2" id="KW-0732">Signal</keyword>
<sequence length="335" mass="35350">MTPPAPGSAALTPLSRRTLLAASVAAVALPASAQEAWSPTSPVRIIVPSPPGEVADLLMRMLAERLQPALGQPVVVENRPGAGGTVGMEYAANQPADGTAAVMGGKWPTTIAPSLHPHLGYDPLRDMTPIALIASVPQLFVVNKDFPVNAIGELVARARANPGAIFYASPGNGTTQHLNMELFASMTGVQLTHVPYRGSGPALADLIAGQVSLMSDTLAALTGPVRGGQLRAIAVTSAERSPFFPDVPTVAEQHVPGYASVDWIGLLGPRDLPDPIAARFEQEVARILRQAQIRQRLAEAAFTPSFLDRRAFADFIASETTTWREVVQKAGVRLD</sequence>
<evidence type="ECO:0000313" key="3">
    <source>
        <dbReference type="EMBL" id="PWS36310.1"/>
    </source>
</evidence>
<feature type="signal peptide" evidence="2">
    <location>
        <begin position="1"/>
        <end position="33"/>
    </location>
</feature>
<dbReference type="InterPro" id="IPR005064">
    <property type="entry name" value="BUG"/>
</dbReference>
<keyword evidence="4" id="KW-1185">Reference proteome</keyword>
<protein>
    <submittedName>
        <fullName evidence="3">LacI family transcriptional regulator</fullName>
    </submittedName>
</protein>
<dbReference type="Gene3D" id="3.40.190.150">
    <property type="entry name" value="Bordetella uptake gene, domain 1"/>
    <property type="match status" value="1"/>
</dbReference>
<dbReference type="RefSeq" id="WP_109871103.1">
    <property type="nucleotide sequence ID" value="NZ_QGNA01000003.1"/>
</dbReference>
<gene>
    <name evidence="3" type="ORF">DFH01_14125</name>
</gene>
<dbReference type="OrthoDB" id="9780943at2"/>
<dbReference type="Pfam" id="PF03401">
    <property type="entry name" value="TctC"/>
    <property type="match status" value="1"/>
</dbReference>
<evidence type="ECO:0000256" key="2">
    <source>
        <dbReference type="SAM" id="SignalP"/>
    </source>
</evidence>
<proteinExistence type="inferred from homology"/>
<dbReference type="PANTHER" id="PTHR42928">
    <property type="entry name" value="TRICARBOXYLATE-BINDING PROTEIN"/>
    <property type="match status" value="1"/>
</dbReference>
<name>A0A317FB14_9PROT</name>
<dbReference type="PROSITE" id="PS51318">
    <property type="entry name" value="TAT"/>
    <property type="match status" value="1"/>
</dbReference>
<comment type="caution">
    <text evidence="3">The sequence shown here is derived from an EMBL/GenBank/DDBJ whole genome shotgun (WGS) entry which is preliminary data.</text>
</comment>